<name>A0A7Z7J1P2_XANCH</name>
<proteinExistence type="predicted"/>
<evidence type="ECO:0000313" key="2">
    <source>
        <dbReference type="Proteomes" id="UP000234345"/>
    </source>
</evidence>
<comment type="caution">
    <text evidence="1">The sequence shown here is derived from an EMBL/GenBank/DDBJ whole genome shotgun (WGS) entry which is preliminary data.</text>
</comment>
<accession>A0A7Z7J1P2</accession>
<protein>
    <submittedName>
        <fullName evidence="1">Uncharacterized protein</fullName>
    </submittedName>
</protein>
<dbReference type="AlphaFoldDB" id="A0A7Z7J1P2"/>
<gene>
    <name evidence="1" type="ORF">XFF6991_470068</name>
</gene>
<dbReference type="Proteomes" id="UP000234345">
    <property type="component" value="Unassembled WGS sequence"/>
</dbReference>
<dbReference type="EMBL" id="OCZC01000074">
    <property type="protein sequence ID" value="SOO25675.1"/>
    <property type="molecule type" value="Genomic_DNA"/>
</dbReference>
<evidence type="ECO:0000313" key="1">
    <source>
        <dbReference type="EMBL" id="SOO25675.1"/>
    </source>
</evidence>
<reference evidence="1 2" key="1">
    <citation type="submission" date="2017-10" db="EMBL/GenBank/DDBJ databases">
        <authorList>
            <person name="Regsiter A."/>
            <person name="William W."/>
        </authorList>
    </citation>
    <scope>NUCLEOTIDE SEQUENCE [LARGE SCALE GENOMIC DNA]</scope>
    <source>
        <strain evidence="1 2">CFBP6991</strain>
    </source>
</reference>
<organism evidence="1 2">
    <name type="scientific">Xanthomonas campestris pv. phaseoli</name>
    <dbReference type="NCBI Taxonomy" id="317013"/>
    <lineage>
        <taxon>Bacteria</taxon>
        <taxon>Pseudomonadati</taxon>
        <taxon>Pseudomonadota</taxon>
        <taxon>Gammaproteobacteria</taxon>
        <taxon>Lysobacterales</taxon>
        <taxon>Lysobacteraceae</taxon>
        <taxon>Xanthomonas</taxon>
    </lineage>
</organism>
<sequence>MAYVGAAGSALCGGFAALQAPAAAAYGYLNDDQYYKNLAVVRVAARQWERWPHSWG</sequence>